<evidence type="ECO:0000256" key="6">
    <source>
        <dbReference type="ARBA" id="ARBA00023306"/>
    </source>
</evidence>
<evidence type="ECO:0000313" key="11">
    <source>
        <dbReference type="EMBL" id="PKU82901.1"/>
    </source>
</evidence>
<keyword evidence="2" id="KW-0217">Developmental protein</keyword>
<dbReference type="GO" id="GO:0051302">
    <property type="term" value="P:regulation of cell division"/>
    <property type="evidence" value="ECO:0007669"/>
    <property type="project" value="UniProtKB-ARBA"/>
</dbReference>
<dbReference type="InterPro" id="IPR048351">
    <property type="entry name" value="SOK_DIX"/>
</dbReference>
<evidence type="ECO:0000256" key="1">
    <source>
        <dbReference type="ARBA" id="ARBA00004413"/>
    </source>
</evidence>
<comment type="subcellular location">
    <subcellularLocation>
        <location evidence="1">Cell membrane</location>
        <topology evidence="1">Peripheral membrane protein</topology>
        <orientation evidence="1">Cytoplasmic side</orientation>
    </subcellularLocation>
</comment>
<dbReference type="EMBL" id="KZ502155">
    <property type="protein sequence ID" value="PKU82901.1"/>
    <property type="molecule type" value="Genomic_DNA"/>
</dbReference>
<gene>
    <name evidence="11" type="ORF">MA16_Dca006199</name>
</gene>
<keyword evidence="12" id="KW-1185">Reference proteome</keyword>
<feature type="domain" description="SOSEKI DIX-like" evidence="10">
    <location>
        <begin position="37"/>
        <end position="124"/>
    </location>
</feature>
<feature type="compositionally biased region" description="Polar residues" evidence="9">
    <location>
        <begin position="196"/>
        <end position="211"/>
    </location>
</feature>
<dbReference type="Pfam" id="PF06136">
    <property type="entry name" value="SOK"/>
    <property type="match status" value="1"/>
</dbReference>
<reference evidence="11 12" key="1">
    <citation type="journal article" date="2016" name="Sci. Rep.">
        <title>The Dendrobium catenatum Lindl. genome sequence provides insights into polysaccharide synthase, floral development and adaptive evolution.</title>
        <authorList>
            <person name="Zhang G.Q."/>
            <person name="Xu Q."/>
            <person name="Bian C."/>
            <person name="Tsai W.C."/>
            <person name="Yeh C.M."/>
            <person name="Liu K.W."/>
            <person name="Yoshida K."/>
            <person name="Zhang L.S."/>
            <person name="Chang S.B."/>
            <person name="Chen F."/>
            <person name="Shi Y."/>
            <person name="Su Y.Y."/>
            <person name="Zhang Y.Q."/>
            <person name="Chen L.J."/>
            <person name="Yin Y."/>
            <person name="Lin M."/>
            <person name="Huang H."/>
            <person name="Deng H."/>
            <person name="Wang Z.W."/>
            <person name="Zhu S.L."/>
            <person name="Zhao X."/>
            <person name="Deng C."/>
            <person name="Niu S.C."/>
            <person name="Huang J."/>
            <person name="Wang M."/>
            <person name="Liu G.H."/>
            <person name="Yang H.J."/>
            <person name="Xiao X.J."/>
            <person name="Hsiao Y.Y."/>
            <person name="Wu W.L."/>
            <person name="Chen Y.Y."/>
            <person name="Mitsuda N."/>
            <person name="Ohme-Takagi M."/>
            <person name="Luo Y.B."/>
            <person name="Van de Peer Y."/>
            <person name="Liu Z.J."/>
        </authorList>
    </citation>
    <scope>NUCLEOTIDE SEQUENCE [LARGE SCALE GENOMIC DNA]</scope>
    <source>
        <tissue evidence="11">The whole plant</tissue>
    </source>
</reference>
<dbReference type="AlphaFoldDB" id="A0A2I0X4S8"/>
<dbReference type="GO" id="GO:0051301">
    <property type="term" value="P:cell division"/>
    <property type="evidence" value="ECO:0007669"/>
    <property type="project" value="UniProtKB-KW"/>
</dbReference>
<dbReference type="GO" id="GO:0005886">
    <property type="term" value="C:plasma membrane"/>
    <property type="evidence" value="ECO:0007669"/>
    <property type="project" value="UniProtKB-SubCell"/>
</dbReference>
<protein>
    <recommendedName>
        <fullName evidence="10">SOSEKI DIX-like domain-containing protein</fullName>
    </recommendedName>
</protein>
<evidence type="ECO:0000259" key="10">
    <source>
        <dbReference type="Pfam" id="PF06136"/>
    </source>
</evidence>
<dbReference type="InterPro" id="IPR021182">
    <property type="entry name" value="SOK_magnoliopsida"/>
</dbReference>
<dbReference type="PIRSF" id="PIRSF031043">
    <property type="entry name" value="UCP031043"/>
    <property type="match status" value="1"/>
</dbReference>
<accession>A0A2I0X4S8</accession>
<dbReference type="PANTHER" id="PTHR31083:SF6">
    <property type="entry name" value="PROTEIN SOSEKI 3"/>
    <property type="match status" value="1"/>
</dbReference>
<comment type="subunit">
    <text evidence="8">Homodimer. Forms long polymer filaments with other SOKs proteins polymers (e.g. SOK1, SOK2, SOK3 and SOK4) crucial for polar localization and biological activity. Binds to ANGUSTIFOLIA (AN).</text>
</comment>
<organism evidence="11 12">
    <name type="scientific">Dendrobium catenatum</name>
    <dbReference type="NCBI Taxonomy" id="906689"/>
    <lineage>
        <taxon>Eukaryota</taxon>
        <taxon>Viridiplantae</taxon>
        <taxon>Streptophyta</taxon>
        <taxon>Embryophyta</taxon>
        <taxon>Tracheophyta</taxon>
        <taxon>Spermatophyta</taxon>
        <taxon>Magnoliopsida</taxon>
        <taxon>Liliopsida</taxon>
        <taxon>Asparagales</taxon>
        <taxon>Orchidaceae</taxon>
        <taxon>Epidendroideae</taxon>
        <taxon>Malaxideae</taxon>
        <taxon>Dendrobiinae</taxon>
        <taxon>Dendrobium</taxon>
    </lineage>
</organism>
<evidence type="ECO:0000256" key="9">
    <source>
        <dbReference type="SAM" id="MobiDB-lite"/>
    </source>
</evidence>
<evidence type="ECO:0000256" key="2">
    <source>
        <dbReference type="ARBA" id="ARBA00022473"/>
    </source>
</evidence>
<dbReference type="InterPro" id="IPR010369">
    <property type="entry name" value="SOK"/>
</dbReference>
<dbReference type="GO" id="GO:2000067">
    <property type="term" value="P:regulation of root morphogenesis"/>
    <property type="evidence" value="ECO:0007669"/>
    <property type="project" value="UniProtKB-ARBA"/>
</dbReference>
<proteinExistence type="inferred from homology"/>
<comment type="similarity">
    <text evidence="7">Belongs to the SOSEKI family.</text>
</comment>
<dbReference type="GO" id="GO:0051258">
    <property type="term" value="P:protein polymerization"/>
    <property type="evidence" value="ECO:0007669"/>
    <property type="project" value="UniProtKB-ARBA"/>
</dbReference>
<keyword evidence="4" id="KW-0132">Cell division</keyword>
<dbReference type="Proteomes" id="UP000233837">
    <property type="component" value="Unassembled WGS sequence"/>
</dbReference>
<keyword evidence="6" id="KW-0131">Cell cycle</keyword>
<evidence type="ECO:0000256" key="8">
    <source>
        <dbReference type="ARBA" id="ARBA00046534"/>
    </source>
</evidence>
<evidence type="ECO:0000256" key="7">
    <source>
        <dbReference type="ARBA" id="ARBA00024211"/>
    </source>
</evidence>
<dbReference type="GO" id="GO:0090708">
    <property type="term" value="P:specification of plant organ axis polarity"/>
    <property type="evidence" value="ECO:0007669"/>
    <property type="project" value="UniProtKB-ARBA"/>
</dbReference>
<dbReference type="PANTHER" id="PTHR31083">
    <property type="entry name" value="UPSTREAM OF FLC PROTEIN (DUF966)"/>
    <property type="match status" value="1"/>
</dbReference>
<keyword evidence="5" id="KW-0472">Membrane</keyword>
<reference evidence="11 12" key="2">
    <citation type="journal article" date="2017" name="Nature">
        <title>The Apostasia genome and the evolution of orchids.</title>
        <authorList>
            <person name="Zhang G.Q."/>
            <person name="Liu K.W."/>
            <person name="Li Z."/>
            <person name="Lohaus R."/>
            <person name="Hsiao Y.Y."/>
            <person name="Niu S.C."/>
            <person name="Wang J.Y."/>
            <person name="Lin Y.C."/>
            <person name="Xu Q."/>
            <person name="Chen L.J."/>
            <person name="Yoshida K."/>
            <person name="Fujiwara S."/>
            <person name="Wang Z.W."/>
            <person name="Zhang Y.Q."/>
            <person name="Mitsuda N."/>
            <person name="Wang M."/>
            <person name="Liu G.H."/>
            <person name="Pecoraro L."/>
            <person name="Huang H.X."/>
            <person name="Xiao X.J."/>
            <person name="Lin M."/>
            <person name="Wu X.Y."/>
            <person name="Wu W.L."/>
            <person name="Chen Y.Y."/>
            <person name="Chang S.B."/>
            <person name="Sakamoto S."/>
            <person name="Ohme-Takagi M."/>
            <person name="Yagi M."/>
            <person name="Zeng S.J."/>
            <person name="Shen C.Y."/>
            <person name="Yeh C.M."/>
            <person name="Luo Y.B."/>
            <person name="Tsai W.C."/>
            <person name="Van de Peer Y."/>
            <person name="Liu Z.J."/>
        </authorList>
    </citation>
    <scope>NUCLEOTIDE SEQUENCE [LARGE SCALE GENOMIC DNA]</scope>
    <source>
        <tissue evidence="11">The whole plant</tissue>
    </source>
</reference>
<keyword evidence="3" id="KW-1003">Cell membrane</keyword>
<feature type="region of interest" description="Disordered" evidence="9">
    <location>
        <begin position="149"/>
        <end position="212"/>
    </location>
</feature>
<evidence type="ECO:0000256" key="4">
    <source>
        <dbReference type="ARBA" id="ARBA00022618"/>
    </source>
</evidence>
<name>A0A2I0X4S8_9ASPA</name>
<evidence type="ECO:0000256" key="5">
    <source>
        <dbReference type="ARBA" id="ARBA00023136"/>
    </source>
</evidence>
<evidence type="ECO:0000256" key="3">
    <source>
        <dbReference type="ARBA" id="ARBA00022475"/>
    </source>
</evidence>
<evidence type="ECO:0000313" key="12">
    <source>
        <dbReference type="Proteomes" id="UP000233837"/>
    </source>
</evidence>
<sequence>MVGRVSRNVEQVSPERCVVWTEPSGKHRKLWQQGMKVPVVYYLCKNSLMEHPHFIEVPLSSPEGLYLKDVINRLVVLRGNHMPTMYSWSCKRSYRNGFVWQDLSENDLIIPALGNDYILKGSLLLDQASADGHNKSNISLGVQKNTSLRQNDRSLYSKNEEASSSLSSVTSMRQMKPLTPTPLASPHQQGDDKSLPSDQNSTPVIGSSSSGECMDLMPSGALAVSNMVDDGGGKKPFEPSTQTTLVSTDNALPDTNFNEIQLKDVQANDGMREEIPEIPVSWNAGMGTLVSLIRAEVEKLDNFKVIDEKELQSNVKIKRTNALLQLISCGSILKKINIS</sequence>